<dbReference type="Pfam" id="PF13816">
    <property type="entry name" value="Dehydratase_hem"/>
    <property type="match status" value="1"/>
</dbReference>
<evidence type="ECO:0000313" key="6">
    <source>
        <dbReference type="EMBL" id="KAF2121645.1"/>
    </source>
</evidence>
<keyword evidence="7" id="KW-1185">Reference proteome</keyword>
<gene>
    <name evidence="6" type="ORF">BDV96DRAFT_483573</name>
</gene>
<reference evidence="6" key="1">
    <citation type="journal article" date="2020" name="Stud. Mycol.">
        <title>101 Dothideomycetes genomes: a test case for predicting lifestyles and emergence of pathogens.</title>
        <authorList>
            <person name="Haridas S."/>
            <person name="Albert R."/>
            <person name="Binder M."/>
            <person name="Bloem J."/>
            <person name="Labutti K."/>
            <person name="Salamov A."/>
            <person name="Andreopoulos B."/>
            <person name="Baker S."/>
            <person name="Barry K."/>
            <person name="Bills G."/>
            <person name="Bluhm B."/>
            <person name="Cannon C."/>
            <person name="Castanera R."/>
            <person name="Culley D."/>
            <person name="Daum C."/>
            <person name="Ezra D."/>
            <person name="Gonzalez J."/>
            <person name="Henrissat B."/>
            <person name="Kuo A."/>
            <person name="Liang C."/>
            <person name="Lipzen A."/>
            <person name="Lutzoni F."/>
            <person name="Magnuson J."/>
            <person name="Mondo S."/>
            <person name="Nolan M."/>
            <person name="Ohm R."/>
            <person name="Pangilinan J."/>
            <person name="Park H.-J."/>
            <person name="Ramirez L."/>
            <person name="Alfaro M."/>
            <person name="Sun H."/>
            <person name="Tritt A."/>
            <person name="Yoshinaga Y."/>
            <person name="Zwiers L.-H."/>
            <person name="Turgeon B."/>
            <person name="Goodwin S."/>
            <person name="Spatafora J."/>
            <person name="Crous P."/>
            <person name="Grigoriev I."/>
        </authorList>
    </citation>
    <scope>NUCLEOTIDE SEQUENCE</scope>
    <source>
        <strain evidence="6">CBS 627.86</strain>
    </source>
</reference>
<evidence type="ECO:0000256" key="2">
    <source>
        <dbReference type="ARBA" id="ARBA00022617"/>
    </source>
</evidence>
<name>A0A6A5ZR74_9PLEO</name>
<dbReference type="GO" id="GO:0046872">
    <property type="term" value="F:metal ion binding"/>
    <property type="evidence" value="ECO:0007669"/>
    <property type="project" value="UniProtKB-KW"/>
</dbReference>
<accession>A0A6A5ZR74</accession>
<keyword evidence="3" id="KW-0479">Metal-binding</keyword>
<dbReference type="GO" id="GO:0016829">
    <property type="term" value="F:lyase activity"/>
    <property type="evidence" value="ECO:0007669"/>
    <property type="project" value="UniProtKB-KW"/>
</dbReference>
<dbReference type="InterPro" id="IPR025702">
    <property type="entry name" value="OXD"/>
</dbReference>
<keyword evidence="2" id="KW-0349">Heme</keyword>
<organism evidence="6 7">
    <name type="scientific">Lophiotrema nucula</name>
    <dbReference type="NCBI Taxonomy" id="690887"/>
    <lineage>
        <taxon>Eukaryota</taxon>
        <taxon>Fungi</taxon>
        <taxon>Dikarya</taxon>
        <taxon>Ascomycota</taxon>
        <taxon>Pezizomycotina</taxon>
        <taxon>Dothideomycetes</taxon>
        <taxon>Pleosporomycetidae</taxon>
        <taxon>Pleosporales</taxon>
        <taxon>Lophiotremataceae</taxon>
        <taxon>Lophiotrema</taxon>
    </lineage>
</organism>
<sequence>MTGLVKAIIGAQYPSKEAFDENRSGFETLKKYISDADKDVQPPHWELASVTDKRGYYNIVVLSYWPSNETFDHWKDESGFNTWWESLNPEDTEHGCGFFLEVLTPTLDRFETVFSNNEVPEGAANMREKISGEMAEHAYWGSMRDRLALAQIDNLEGKKWITSPMESDLPTSNEQDDAKKKRIKVEPKHNLCIIRSGQDWSATLPSERDLYLSTMHPVLITGMTFLRDHGAEVGCYSMSLMDVLDPSTYESNQERTFGLGYFDDIANLEYWSKSHQTHIDIFGGFLKYAKKLDNVLSLRLFHEIFVLERGMQRFEYVGCHGETGMLNSLRG</sequence>
<evidence type="ECO:0000256" key="1">
    <source>
        <dbReference type="ARBA" id="ARBA00001970"/>
    </source>
</evidence>
<dbReference type="OrthoDB" id="3359285at2759"/>
<protein>
    <submittedName>
        <fullName evidence="6">Aldoxime dehydratase</fullName>
    </submittedName>
</protein>
<evidence type="ECO:0000256" key="5">
    <source>
        <dbReference type="ARBA" id="ARBA00023239"/>
    </source>
</evidence>
<keyword evidence="4" id="KW-0408">Iron</keyword>
<dbReference type="AlphaFoldDB" id="A0A6A5ZR74"/>
<proteinExistence type="predicted"/>
<dbReference type="Proteomes" id="UP000799770">
    <property type="component" value="Unassembled WGS sequence"/>
</dbReference>
<keyword evidence="5" id="KW-0456">Lyase</keyword>
<dbReference type="EMBL" id="ML977312">
    <property type="protein sequence ID" value="KAF2121645.1"/>
    <property type="molecule type" value="Genomic_DNA"/>
</dbReference>
<evidence type="ECO:0000256" key="3">
    <source>
        <dbReference type="ARBA" id="ARBA00022723"/>
    </source>
</evidence>
<evidence type="ECO:0000313" key="7">
    <source>
        <dbReference type="Proteomes" id="UP000799770"/>
    </source>
</evidence>
<evidence type="ECO:0000256" key="4">
    <source>
        <dbReference type="ARBA" id="ARBA00023004"/>
    </source>
</evidence>
<comment type="cofactor">
    <cofactor evidence="1">
        <name>heme b</name>
        <dbReference type="ChEBI" id="CHEBI:60344"/>
    </cofactor>
</comment>